<dbReference type="InParanoid" id="G5AFG0"/>
<evidence type="ECO:0000313" key="1">
    <source>
        <dbReference type="EMBL" id="EGZ05950.1"/>
    </source>
</evidence>
<organism evidence="1 2">
    <name type="scientific">Phytophthora sojae (strain P6497)</name>
    <name type="common">Soybean stem and root rot agent</name>
    <name type="synonym">Phytophthora megasperma f. sp. glycines</name>
    <dbReference type="NCBI Taxonomy" id="1094619"/>
    <lineage>
        <taxon>Eukaryota</taxon>
        <taxon>Sar</taxon>
        <taxon>Stramenopiles</taxon>
        <taxon>Oomycota</taxon>
        <taxon>Peronosporomycetes</taxon>
        <taxon>Peronosporales</taxon>
        <taxon>Peronosporaceae</taxon>
        <taxon>Phytophthora</taxon>
    </lineage>
</organism>
<dbReference type="RefSeq" id="XP_009538811.1">
    <property type="nucleotide sequence ID" value="XM_009540516.1"/>
</dbReference>
<keyword evidence="2" id="KW-1185">Reference proteome</keyword>
<proteinExistence type="predicted"/>
<dbReference type="EMBL" id="JH159165">
    <property type="protein sequence ID" value="EGZ05950.1"/>
    <property type="molecule type" value="Genomic_DNA"/>
</dbReference>
<protein>
    <submittedName>
        <fullName evidence="1">Uncharacterized protein</fullName>
    </submittedName>
</protein>
<dbReference type="GeneID" id="20644398"/>
<dbReference type="AlphaFoldDB" id="G5AFG0"/>
<dbReference type="KEGG" id="psoj:PHYSODRAFT_320039"/>
<dbReference type="OMA" id="ICTRIKP"/>
<accession>G5AFG0</accession>
<dbReference type="SMR" id="G5AFG0"/>
<evidence type="ECO:0000313" key="2">
    <source>
        <dbReference type="Proteomes" id="UP000002640"/>
    </source>
</evidence>
<dbReference type="Proteomes" id="UP000002640">
    <property type="component" value="Unassembled WGS sequence"/>
</dbReference>
<gene>
    <name evidence="1" type="ORF">PHYSODRAFT_320039</name>
</gene>
<reference evidence="1 2" key="1">
    <citation type="journal article" date="2006" name="Science">
        <title>Phytophthora genome sequences uncover evolutionary origins and mechanisms of pathogenesis.</title>
        <authorList>
            <person name="Tyler B.M."/>
            <person name="Tripathy S."/>
            <person name="Zhang X."/>
            <person name="Dehal P."/>
            <person name="Jiang R.H."/>
            <person name="Aerts A."/>
            <person name="Arredondo F.D."/>
            <person name="Baxter L."/>
            <person name="Bensasson D."/>
            <person name="Beynon J.L."/>
            <person name="Chapman J."/>
            <person name="Damasceno C.M."/>
            <person name="Dorrance A.E."/>
            <person name="Dou D."/>
            <person name="Dickerman A.W."/>
            <person name="Dubchak I.L."/>
            <person name="Garbelotto M."/>
            <person name="Gijzen M."/>
            <person name="Gordon S.G."/>
            <person name="Govers F."/>
            <person name="Grunwald N.J."/>
            <person name="Huang W."/>
            <person name="Ivors K.L."/>
            <person name="Jones R.W."/>
            <person name="Kamoun S."/>
            <person name="Krampis K."/>
            <person name="Lamour K.H."/>
            <person name="Lee M.K."/>
            <person name="McDonald W.H."/>
            <person name="Medina M."/>
            <person name="Meijer H.J."/>
            <person name="Nordberg E.K."/>
            <person name="Maclean D.J."/>
            <person name="Ospina-Giraldo M.D."/>
            <person name="Morris P.F."/>
            <person name="Phuntumart V."/>
            <person name="Putnam N.H."/>
            <person name="Rash S."/>
            <person name="Rose J.K."/>
            <person name="Sakihama Y."/>
            <person name="Salamov A.A."/>
            <person name="Savidor A."/>
            <person name="Scheuring C.F."/>
            <person name="Smith B.M."/>
            <person name="Sobral B.W."/>
            <person name="Terry A."/>
            <person name="Torto-Alalibo T.A."/>
            <person name="Win J."/>
            <person name="Xu Z."/>
            <person name="Zhang H."/>
            <person name="Grigoriev I.V."/>
            <person name="Rokhsar D.S."/>
            <person name="Boore J.L."/>
        </authorList>
    </citation>
    <scope>NUCLEOTIDE SEQUENCE [LARGE SCALE GENOMIC DNA]</scope>
    <source>
        <strain evidence="1 2">P6497</strain>
    </source>
</reference>
<name>G5AFG0_PHYSP</name>
<sequence length="259" mass="28789">MAVQSTVDDEYLIEPSLRKTKHCGIRLLNIIFSDYFASRIASSEDTATRAEIDAGETDYNGLFVVDDPRFEGINLAYIVMHDAARLYDMWKKVMSKYGKADAKILGSLDILYLKACLDIKPELRDYVRGGMRQEGEVASLDLQYSIHGTTTGRTSKWQDGILKTINRLADIVAGGRTPAAVPVAAPVAAPATNVSAAKQAEDEDMLIDRIGKLHHLIEQVKERQRKVEQEGQTDTALANGLALYQQRLQLYESRQAALE</sequence>